<dbReference type="InterPro" id="IPR036259">
    <property type="entry name" value="MFS_trans_sf"/>
</dbReference>
<accession>A0ABD4W919</accession>
<evidence type="ECO:0000313" key="3">
    <source>
        <dbReference type="Proteomes" id="UP001212008"/>
    </source>
</evidence>
<dbReference type="Proteomes" id="UP001212008">
    <property type="component" value="Unassembled WGS sequence"/>
</dbReference>
<reference evidence="2 3" key="1">
    <citation type="submission" date="2023-01" db="EMBL/GenBank/DDBJ databases">
        <title>Human gut microbiome strain richness.</title>
        <authorList>
            <person name="Chen-Liaw A."/>
        </authorList>
    </citation>
    <scope>NUCLEOTIDE SEQUENCE [LARGE SCALE GENOMIC DNA]</scope>
    <source>
        <strain evidence="2 3">RTP21311st1_C8_RTP21311_201001</strain>
    </source>
</reference>
<keyword evidence="1" id="KW-0812">Transmembrane</keyword>
<protein>
    <submittedName>
        <fullName evidence="2">Uncharacterized protein</fullName>
    </submittedName>
</protein>
<evidence type="ECO:0000256" key="1">
    <source>
        <dbReference type="SAM" id="Phobius"/>
    </source>
</evidence>
<organism evidence="2 3">
    <name type="scientific">Bifidobacterium pseudocatenulatum</name>
    <dbReference type="NCBI Taxonomy" id="28026"/>
    <lineage>
        <taxon>Bacteria</taxon>
        <taxon>Bacillati</taxon>
        <taxon>Actinomycetota</taxon>
        <taxon>Actinomycetes</taxon>
        <taxon>Bifidobacteriales</taxon>
        <taxon>Bifidobacteriaceae</taxon>
        <taxon>Bifidobacterium</taxon>
    </lineage>
</organism>
<dbReference type="EMBL" id="JAQKRA010000006">
    <property type="protein sequence ID" value="MDB6492144.1"/>
    <property type="molecule type" value="Genomic_DNA"/>
</dbReference>
<dbReference type="AlphaFoldDB" id="A0ABD4W919"/>
<dbReference type="SUPFAM" id="SSF103473">
    <property type="entry name" value="MFS general substrate transporter"/>
    <property type="match status" value="1"/>
</dbReference>
<evidence type="ECO:0000313" key="2">
    <source>
        <dbReference type="EMBL" id="MDB6492144.1"/>
    </source>
</evidence>
<proteinExistence type="predicted"/>
<feature type="transmembrane region" description="Helical" evidence="1">
    <location>
        <begin position="50"/>
        <end position="68"/>
    </location>
</feature>
<keyword evidence="1" id="KW-0472">Membrane</keyword>
<comment type="caution">
    <text evidence="2">The sequence shown here is derived from an EMBL/GenBank/DDBJ whole genome shotgun (WGS) entry which is preliminary data.</text>
</comment>
<name>A0ABD4W919_BIFPS</name>
<gene>
    <name evidence="2" type="ORF">PMN70_08050</name>
</gene>
<keyword evidence="1" id="KW-1133">Transmembrane helix</keyword>
<sequence length="76" mass="8139">MMRCRSCGSTILNTMQQVFGAIGTSIATCLLSMGSGATDAEGFVAGSRYGYVFGLVLIVIVLVFSFFLKEDKISEK</sequence>